<accession>A0A6G6IUU6</accession>
<protein>
    <submittedName>
        <fullName evidence="1">Uncharacterized protein</fullName>
    </submittedName>
</protein>
<gene>
    <name evidence="1" type="ORF">G5B91_10800</name>
</gene>
<reference evidence="1 2" key="1">
    <citation type="submission" date="2020-02" db="EMBL/GenBank/DDBJ databases">
        <title>Integrative conjugative elements (ICEs) and plasmids drive adaptation of Pseudomonas nitroreducens strain HBP1 to wastewater environment.</title>
        <authorList>
            <person name="Sentchilo V."/>
            <person name="Carraro N."/>
            <person name="Bertelli C."/>
            <person name="van der Meer J.R."/>
        </authorList>
    </citation>
    <scope>NUCLEOTIDE SEQUENCE [LARGE SCALE GENOMIC DNA]</scope>
    <source>
        <strain evidence="1 2">HBP1</strain>
    </source>
</reference>
<organism evidence="1 2">
    <name type="scientific">Pseudomonas nitroreducens</name>
    <dbReference type="NCBI Taxonomy" id="46680"/>
    <lineage>
        <taxon>Bacteria</taxon>
        <taxon>Pseudomonadati</taxon>
        <taxon>Pseudomonadota</taxon>
        <taxon>Gammaproteobacteria</taxon>
        <taxon>Pseudomonadales</taxon>
        <taxon>Pseudomonadaceae</taxon>
        <taxon>Pseudomonas</taxon>
    </lineage>
</organism>
<dbReference type="RefSeq" id="WP_024763171.1">
    <property type="nucleotide sequence ID" value="NZ_CP049140.1"/>
</dbReference>
<proteinExistence type="predicted"/>
<sequence>MSEMKPVAKVVVSHDCRAMLRTIGELPPEGSFLYAIPADQVLVPRELLARVEESLRCEIEERYAGTKDHPAIRPKYLRDIAEADELRTLLHP</sequence>
<name>A0A6G6IUU6_PSENT</name>
<dbReference type="KEGG" id="pnt:G5B91_10800"/>
<dbReference type="AlphaFoldDB" id="A0A6G6IUU6"/>
<evidence type="ECO:0000313" key="1">
    <source>
        <dbReference type="EMBL" id="QIE86737.1"/>
    </source>
</evidence>
<evidence type="ECO:0000313" key="2">
    <source>
        <dbReference type="Proteomes" id="UP000501063"/>
    </source>
</evidence>
<dbReference type="Proteomes" id="UP000501063">
    <property type="component" value="Chromosome"/>
</dbReference>
<dbReference type="EMBL" id="CP049140">
    <property type="protein sequence ID" value="QIE86737.1"/>
    <property type="molecule type" value="Genomic_DNA"/>
</dbReference>